<dbReference type="OrthoDB" id="5290459at2"/>
<dbReference type="Gene3D" id="2.60.120.10">
    <property type="entry name" value="Jelly Rolls"/>
    <property type="match status" value="1"/>
</dbReference>
<dbReference type="InterPro" id="IPR014710">
    <property type="entry name" value="RmlC-like_jellyroll"/>
</dbReference>
<evidence type="ECO:0000313" key="2">
    <source>
        <dbReference type="Proteomes" id="UP000006230"/>
    </source>
</evidence>
<reference evidence="1 2" key="1">
    <citation type="journal article" date="2010" name="J. Bacteriol.">
        <title>Genome sequences of Pelagibaca bermudensis HTCC2601T and Maritimibacter alkaliphilus HTCC2654T, the type strains of two marine Roseobacter genera.</title>
        <authorList>
            <person name="Thrash J.C."/>
            <person name="Cho J.C."/>
            <person name="Ferriera S."/>
            <person name="Johnson J."/>
            <person name="Vergin K.L."/>
            <person name="Giovannoni S.J."/>
        </authorList>
    </citation>
    <scope>NUCLEOTIDE SEQUENCE [LARGE SCALE GENOMIC DNA]</scope>
    <source>
        <strain evidence="2">DSM 26914 / JCM 13377 / KCTC 12554 / HTCC2601</strain>
    </source>
</reference>
<dbReference type="STRING" id="314265.R2601_16650"/>
<evidence type="ECO:0000313" key="1">
    <source>
        <dbReference type="EMBL" id="EAU46769.1"/>
    </source>
</evidence>
<dbReference type="HOGENOM" id="CLU_3046308_0_0_5"/>
<proteinExistence type="predicted"/>
<protein>
    <submittedName>
        <fullName evidence="1">Uncharacterized protein</fullName>
    </submittedName>
</protein>
<name>Q0FR18_SALBH</name>
<comment type="caution">
    <text evidence="1">The sequence shown here is derived from an EMBL/GenBank/DDBJ whole genome shotgun (WGS) entry which is preliminary data.</text>
</comment>
<keyword evidence="2" id="KW-1185">Reference proteome</keyword>
<dbReference type="RefSeq" id="WP_007796771.1">
    <property type="nucleotide sequence ID" value="NZ_DS022276.1"/>
</dbReference>
<gene>
    <name evidence="1" type="ORF">R2601_16650</name>
</gene>
<accession>Q0FR18</accession>
<organism evidence="1 2">
    <name type="scientific">Salipiger bermudensis (strain DSM 26914 / JCM 13377 / KCTC 12554 / HTCC2601)</name>
    <name type="common">Pelagibaca bermudensis</name>
    <dbReference type="NCBI Taxonomy" id="314265"/>
    <lineage>
        <taxon>Bacteria</taxon>
        <taxon>Pseudomonadati</taxon>
        <taxon>Pseudomonadota</taxon>
        <taxon>Alphaproteobacteria</taxon>
        <taxon>Rhodobacterales</taxon>
        <taxon>Roseobacteraceae</taxon>
        <taxon>Salipiger</taxon>
    </lineage>
</organism>
<sequence length="54" mass="6098">MRYLVIGTRAVRDVVTYPESDRVLRLRRDPESKALVERGYTTLDGAPADSPYGD</sequence>
<dbReference type="EMBL" id="AATQ01000012">
    <property type="protein sequence ID" value="EAU46769.1"/>
    <property type="molecule type" value="Genomic_DNA"/>
</dbReference>
<dbReference type="AlphaFoldDB" id="Q0FR18"/>
<dbReference type="Proteomes" id="UP000006230">
    <property type="component" value="Unassembled WGS sequence"/>
</dbReference>